<reference evidence="5" key="3">
    <citation type="submission" date="2023-05" db="EMBL/GenBank/DDBJ databases">
        <authorList>
            <person name="Smith C.H."/>
        </authorList>
    </citation>
    <scope>NUCLEOTIDE SEQUENCE</scope>
    <source>
        <strain evidence="5">CHS0354</strain>
        <tissue evidence="5">Mantle</tissue>
    </source>
</reference>
<name>A0AAE0T9A1_9BIVA</name>
<dbReference type="PRINTS" id="PR00007">
    <property type="entry name" value="COMPLEMNTC1Q"/>
</dbReference>
<dbReference type="SMART" id="SM00110">
    <property type="entry name" value="C1Q"/>
    <property type="match status" value="1"/>
</dbReference>
<evidence type="ECO:0000313" key="5">
    <source>
        <dbReference type="EMBL" id="KAK3606237.1"/>
    </source>
</evidence>
<dbReference type="InterPro" id="IPR050822">
    <property type="entry name" value="Cerebellin_Synaptic_Org"/>
</dbReference>
<evidence type="ECO:0000256" key="2">
    <source>
        <dbReference type="ARBA" id="ARBA00022525"/>
    </source>
</evidence>
<comment type="subcellular location">
    <subcellularLocation>
        <location evidence="1">Secreted</location>
    </subcellularLocation>
</comment>
<dbReference type="InterPro" id="IPR001073">
    <property type="entry name" value="C1q_dom"/>
</dbReference>
<proteinExistence type="predicted"/>
<dbReference type="GO" id="GO:0005576">
    <property type="term" value="C:extracellular region"/>
    <property type="evidence" value="ECO:0007669"/>
    <property type="project" value="UniProtKB-SubCell"/>
</dbReference>
<dbReference type="PANTHER" id="PTHR22923">
    <property type="entry name" value="CEREBELLIN-RELATED"/>
    <property type="match status" value="1"/>
</dbReference>
<feature type="domain" description="C1q" evidence="4">
    <location>
        <begin position="1"/>
        <end position="135"/>
    </location>
</feature>
<evidence type="ECO:0000256" key="1">
    <source>
        <dbReference type="ARBA" id="ARBA00004613"/>
    </source>
</evidence>
<dbReference type="PANTHER" id="PTHR22923:SF116">
    <property type="entry name" value="C1Q DOMAIN-CONTAINING PROTEIN"/>
    <property type="match status" value="1"/>
</dbReference>
<dbReference type="PROSITE" id="PS50871">
    <property type="entry name" value="C1Q"/>
    <property type="match status" value="1"/>
</dbReference>
<dbReference type="Pfam" id="PF00386">
    <property type="entry name" value="C1q"/>
    <property type="match status" value="1"/>
</dbReference>
<keyword evidence="6" id="KW-1185">Reference proteome</keyword>
<keyword evidence="2" id="KW-0964">Secreted</keyword>
<organism evidence="5 6">
    <name type="scientific">Potamilus streckersoni</name>
    <dbReference type="NCBI Taxonomy" id="2493646"/>
    <lineage>
        <taxon>Eukaryota</taxon>
        <taxon>Metazoa</taxon>
        <taxon>Spiralia</taxon>
        <taxon>Lophotrochozoa</taxon>
        <taxon>Mollusca</taxon>
        <taxon>Bivalvia</taxon>
        <taxon>Autobranchia</taxon>
        <taxon>Heteroconchia</taxon>
        <taxon>Palaeoheterodonta</taxon>
        <taxon>Unionida</taxon>
        <taxon>Unionoidea</taxon>
        <taxon>Unionidae</taxon>
        <taxon>Ambleminae</taxon>
        <taxon>Lampsilini</taxon>
        <taxon>Potamilus</taxon>
    </lineage>
</organism>
<reference evidence="5" key="2">
    <citation type="journal article" date="2021" name="Genome Biol. Evol.">
        <title>Developing a high-quality reference genome for a parasitic bivalve with doubly uniparental inheritance (Bivalvia: Unionida).</title>
        <authorList>
            <person name="Smith C.H."/>
        </authorList>
    </citation>
    <scope>NUCLEOTIDE SEQUENCE</scope>
    <source>
        <strain evidence="5">CHS0354</strain>
        <tissue evidence="5">Mantle</tissue>
    </source>
</reference>
<dbReference type="AlphaFoldDB" id="A0AAE0T9A1"/>
<protein>
    <recommendedName>
        <fullName evidence="4">C1q domain-containing protein</fullName>
    </recommendedName>
</protein>
<dbReference type="InterPro" id="IPR008983">
    <property type="entry name" value="Tumour_necrosis_fac-like_dom"/>
</dbReference>
<gene>
    <name evidence="5" type="ORF">CHS0354_037911</name>
</gene>
<dbReference type="Gene3D" id="2.60.120.40">
    <property type="match status" value="1"/>
</dbReference>
<evidence type="ECO:0000256" key="3">
    <source>
        <dbReference type="ARBA" id="ARBA00022729"/>
    </source>
</evidence>
<accession>A0AAE0T9A1</accession>
<evidence type="ECO:0000313" key="6">
    <source>
        <dbReference type="Proteomes" id="UP001195483"/>
    </source>
</evidence>
<evidence type="ECO:0000259" key="4">
    <source>
        <dbReference type="PROSITE" id="PS50871"/>
    </source>
</evidence>
<dbReference type="EMBL" id="JAEAOA010002216">
    <property type="protein sequence ID" value="KAK3606237.1"/>
    <property type="molecule type" value="Genomic_DNA"/>
</dbReference>
<sequence>MATLSTTISTPVTGLKVVFDVAVTNQGEAYNPSTGVFMAPIAGLYQFNLIASVQNSPGVHAIHLHIMRSKTRIAYMFLNDHDKFWLQRTVSAIVYINKGESVYFQISIVSGKTFLNGEELHTHFSGFLINSLPVNAA</sequence>
<reference evidence="5" key="1">
    <citation type="journal article" date="2021" name="Genome Biol. Evol.">
        <title>A High-Quality Reference Genome for a Parasitic Bivalve with Doubly Uniparental Inheritance (Bivalvia: Unionida).</title>
        <authorList>
            <person name="Smith C.H."/>
        </authorList>
    </citation>
    <scope>NUCLEOTIDE SEQUENCE</scope>
    <source>
        <strain evidence="5">CHS0354</strain>
    </source>
</reference>
<comment type="caution">
    <text evidence="5">The sequence shown here is derived from an EMBL/GenBank/DDBJ whole genome shotgun (WGS) entry which is preliminary data.</text>
</comment>
<dbReference type="Proteomes" id="UP001195483">
    <property type="component" value="Unassembled WGS sequence"/>
</dbReference>
<keyword evidence="3" id="KW-0732">Signal</keyword>
<dbReference type="SUPFAM" id="SSF49842">
    <property type="entry name" value="TNF-like"/>
    <property type="match status" value="1"/>
</dbReference>